<dbReference type="EMBL" id="NMUH01000620">
    <property type="protein sequence ID" value="MQL82251.1"/>
    <property type="molecule type" value="Genomic_DNA"/>
</dbReference>
<dbReference type="AlphaFoldDB" id="A0A843UFQ6"/>
<evidence type="ECO:0000313" key="1">
    <source>
        <dbReference type="EMBL" id="MQL82251.1"/>
    </source>
</evidence>
<sequence>MELAKISPWQKCPNCGVMVERIDGCVFIRCRRYFCQQCYMPLEWSSCVARNFLSFSFMRKRVDGAPNLMYHQALEQWLLFDMPFCSICCSDK</sequence>
<evidence type="ECO:0000313" key="2">
    <source>
        <dbReference type="Proteomes" id="UP000652761"/>
    </source>
</evidence>
<dbReference type="Gene3D" id="1.20.120.1750">
    <property type="match status" value="1"/>
</dbReference>
<proteinExistence type="predicted"/>
<reference evidence="1" key="1">
    <citation type="submission" date="2017-07" db="EMBL/GenBank/DDBJ databases">
        <title>Taro Niue Genome Assembly and Annotation.</title>
        <authorList>
            <person name="Atibalentja N."/>
            <person name="Keating K."/>
            <person name="Fields C.J."/>
        </authorList>
    </citation>
    <scope>NUCLEOTIDE SEQUENCE</scope>
    <source>
        <strain evidence="1">Niue_2</strain>
        <tissue evidence="1">Leaf</tissue>
    </source>
</reference>
<dbReference type="SUPFAM" id="SSF57850">
    <property type="entry name" value="RING/U-box"/>
    <property type="match status" value="1"/>
</dbReference>
<evidence type="ECO:0008006" key="3">
    <source>
        <dbReference type="Google" id="ProtNLM"/>
    </source>
</evidence>
<comment type="caution">
    <text evidence="1">The sequence shown here is derived from an EMBL/GenBank/DDBJ whole genome shotgun (WGS) entry which is preliminary data.</text>
</comment>
<dbReference type="OrthoDB" id="651722at2759"/>
<dbReference type="Proteomes" id="UP000652761">
    <property type="component" value="Unassembled WGS sequence"/>
</dbReference>
<gene>
    <name evidence="1" type="ORF">Taro_014718</name>
</gene>
<protein>
    <recommendedName>
        <fullName evidence="3">IBR domain-containing protein</fullName>
    </recommendedName>
</protein>
<accession>A0A843UFQ6</accession>
<organism evidence="1 2">
    <name type="scientific">Colocasia esculenta</name>
    <name type="common">Wild taro</name>
    <name type="synonym">Arum esculentum</name>
    <dbReference type="NCBI Taxonomy" id="4460"/>
    <lineage>
        <taxon>Eukaryota</taxon>
        <taxon>Viridiplantae</taxon>
        <taxon>Streptophyta</taxon>
        <taxon>Embryophyta</taxon>
        <taxon>Tracheophyta</taxon>
        <taxon>Spermatophyta</taxon>
        <taxon>Magnoliopsida</taxon>
        <taxon>Liliopsida</taxon>
        <taxon>Araceae</taxon>
        <taxon>Aroideae</taxon>
        <taxon>Colocasieae</taxon>
        <taxon>Colocasia</taxon>
    </lineage>
</organism>
<feature type="non-terminal residue" evidence="1">
    <location>
        <position position="92"/>
    </location>
</feature>
<keyword evidence="2" id="KW-1185">Reference proteome</keyword>
<name>A0A843UFQ6_COLES</name>